<dbReference type="InterPro" id="IPR056850">
    <property type="entry name" value="ARM_UBP34_24_USP9X_Y"/>
</dbReference>
<reference evidence="6 7" key="1">
    <citation type="submission" date="2017-12" db="EMBL/GenBank/DDBJ databases">
        <title>Sequencing, de novo assembly and annotation of complete genome of a new Thraustochytrid species, strain FCC1311.</title>
        <authorList>
            <person name="Sedici K."/>
            <person name="Godart F."/>
            <person name="Aiese Cigliano R."/>
            <person name="Sanseverino W."/>
            <person name="Barakat M."/>
            <person name="Ortet P."/>
            <person name="Marechal E."/>
            <person name="Cagnac O."/>
            <person name="Amato A."/>
        </authorList>
    </citation>
    <scope>NUCLEOTIDE SEQUENCE [LARGE SCALE GENOMIC DNA]</scope>
</reference>
<dbReference type="Gene3D" id="3.90.70.10">
    <property type="entry name" value="Cysteine proteinases"/>
    <property type="match status" value="1"/>
</dbReference>
<dbReference type="SUPFAM" id="SSF54001">
    <property type="entry name" value="Cysteine proteinases"/>
    <property type="match status" value="1"/>
</dbReference>
<feature type="compositionally biased region" description="Basic and acidic residues" evidence="4">
    <location>
        <begin position="368"/>
        <end position="391"/>
    </location>
</feature>
<comment type="caution">
    <text evidence="6">The sequence shown here is derived from an EMBL/GenBank/DDBJ whole genome shotgun (WGS) entry which is preliminary data.</text>
</comment>
<evidence type="ECO:0000313" key="6">
    <source>
        <dbReference type="EMBL" id="GBG29919.1"/>
    </source>
</evidence>
<dbReference type="Proteomes" id="UP000241890">
    <property type="component" value="Unassembled WGS sequence"/>
</dbReference>
<dbReference type="InterPro" id="IPR001394">
    <property type="entry name" value="Peptidase_C19_UCH"/>
</dbReference>
<proteinExistence type="predicted"/>
<feature type="region of interest" description="Disordered" evidence="4">
    <location>
        <begin position="613"/>
        <end position="659"/>
    </location>
</feature>
<dbReference type="InParanoid" id="A0A2R5GHV8"/>
<feature type="region of interest" description="Disordered" evidence="4">
    <location>
        <begin position="113"/>
        <end position="156"/>
    </location>
</feature>
<feature type="region of interest" description="Disordered" evidence="4">
    <location>
        <begin position="14"/>
        <end position="36"/>
    </location>
</feature>
<dbReference type="InterPro" id="IPR018200">
    <property type="entry name" value="USP_CS"/>
</dbReference>
<dbReference type="OrthoDB" id="289038at2759"/>
<name>A0A2R5GHV8_9STRA</name>
<feature type="domain" description="USP" evidence="5">
    <location>
        <begin position="2562"/>
        <end position="2979"/>
    </location>
</feature>
<keyword evidence="1" id="KW-0645">Protease</keyword>
<evidence type="ECO:0000256" key="2">
    <source>
        <dbReference type="ARBA" id="ARBA00022786"/>
    </source>
</evidence>
<dbReference type="Pfam" id="PF25010">
    <property type="entry name" value="ARM_UBP24_USP9X-Y"/>
    <property type="match status" value="1"/>
</dbReference>
<feature type="compositionally biased region" description="Polar residues" evidence="4">
    <location>
        <begin position="1198"/>
        <end position="1211"/>
    </location>
</feature>
<dbReference type="InterPro" id="IPR038765">
    <property type="entry name" value="Papain-like_cys_pep_sf"/>
</dbReference>
<dbReference type="GO" id="GO:0005829">
    <property type="term" value="C:cytosol"/>
    <property type="evidence" value="ECO:0007669"/>
    <property type="project" value="TreeGrafter"/>
</dbReference>
<evidence type="ECO:0000256" key="1">
    <source>
        <dbReference type="ARBA" id="ARBA00022670"/>
    </source>
</evidence>
<dbReference type="PROSITE" id="PS00973">
    <property type="entry name" value="USP_2"/>
    <property type="match status" value="1"/>
</dbReference>
<feature type="region of interest" description="Disordered" evidence="4">
    <location>
        <begin position="1492"/>
        <end position="1519"/>
    </location>
</feature>
<dbReference type="InterPro" id="IPR050164">
    <property type="entry name" value="Peptidase_C19"/>
</dbReference>
<dbReference type="EMBL" id="BEYU01000068">
    <property type="protein sequence ID" value="GBG29919.1"/>
    <property type="molecule type" value="Genomic_DNA"/>
</dbReference>
<feature type="compositionally biased region" description="Low complexity" evidence="4">
    <location>
        <begin position="1960"/>
        <end position="1970"/>
    </location>
</feature>
<feature type="compositionally biased region" description="Acidic residues" evidence="4">
    <location>
        <begin position="413"/>
        <end position="446"/>
    </location>
</feature>
<keyword evidence="7" id="KW-1185">Reference proteome</keyword>
<dbReference type="GO" id="GO:0005634">
    <property type="term" value="C:nucleus"/>
    <property type="evidence" value="ECO:0007669"/>
    <property type="project" value="TreeGrafter"/>
</dbReference>
<feature type="compositionally biased region" description="Polar residues" evidence="4">
    <location>
        <begin position="1988"/>
        <end position="2007"/>
    </location>
</feature>
<evidence type="ECO:0000313" key="7">
    <source>
        <dbReference type="Proteomes" id="UP000241890"/>
    </source>
</evidence>
<protein>
    <submittedName>
        <fullName evidence="6">Ubiquitin carboxyl-terminal hydrolase 34</fullName>
    </submittedName>
</protein>
<feature type="region of interest" description="Disordered" evidence="4">
    <location>
        <begin position="3588"/>
        <end position="3612"/>
    </location>
</feature>
<dbReference type="GO" id="GO:0016579">
    <property type="term" value="P:protein deubiquitination"/>
    <property type="evidence" value="ECO:0007669"/>
    <property type="project" value="InterPro"/>
</dbReference>
<dbReference type="Pfam" id="PF00443">
    <property type="entry name" value="UCH"/>
    <property type="match status" value="1"/>
</dbReference>
<feature type="compositionally biased region" description="Basic and acidic residues" evidence="4">
    <location>
        <begin position="2617"/>
        <end position="2630"/>
    </location>
</feature>
<feature type="region of interest" description="Disordered" evidence="4">
    <location>
        <begin position="2221"/>
        <end position="2246"/>
    </location>
</feature>
<gene>
    <name evidence="6" type="ORF">FCC1311_061392</name>
</gene>
<accession>A0A2R5GHV8</accession>
<feature type="compositionally biased region" description="Acidic residues" evidence="4">
    <location>
        <begin position="639"/>
        <end position="659"/>
    </location>
</feature>
<dbReference type="PANTHER" id="PTHR24006:SF827">
    <property type="entry name" value="UBIQUITIN CARBOXYL-TERMINAL HYDROLASE 34"/>
    <property type="match status" value="1"/>
</dbReference>
<feature type="compositionally biased region" description="Low complexity" evidence="4">
    <location>
        <begin position="1232"/>
        <end position="1243"/>
    </location>
</feature>
<dbReference type="CDD" id="cd02659">
    <property type="entry name" value="peptidase_C19C"/>
    <property type="match status" value="1"/>
</dbReference>
<feature type="region of interest" description="Disordered" evidence="4">
    <location>
        <begin position="1146"/>
        <end position="1243"/>
    </location>
</feature>
<feature type="region of interest" description="Disordered" evidence="4">
    <location>
        <begin position="356"/>
        <end position="493"/>
    </location>
</feature>
<feature type="compositionally biased region" description="Low complexity" evidence="4">
    <location>
        <begin position="139"/>
        <end position="152"/>
    </location>
</feature>
<keyword evidence="2" id="KW-0833">Ubl conjugation pathway</keyword>
<evidence type="ECO:0000256" key="4">
    <source>
        <dbReference type="SAM" id="MobiDB-lite"/>
    </source>
</evidence>
<feature type="region of interest" description="Disordered" evidence="4">
    <location>
        <begin position="2597"/>
        <end position="2669"/>
    </location>
</feature>
<organism evidence="6 7">
    <name type="scientific">Hondaea fermentalgiana</name>
    <dbReference type="NCBI Taxonomy" id="2315210"/>
    <lineage>
        <taxon>Eukaryota</taxon>
        <taxon>Sar</taxon>
        <taxon>Stramenopiles</taxon>
        <taxon>Bigyra</taxon>
        <taxon>Labyrinthulomycetes</taxon>
        <taxon>Thraustochytrida</taxon>
        <taxon>Thraustochytriidae</taxon>
        <taxon>Hondaea</taxon>
    </lineage>
</organism>
<dbReference type="FunFam" id="3.90.70.10:FF:000022">
    <property type="entry name" value="Ubiquitin carboxyl-terminal hydrolase 24"/>
    <property type="match status" value="1"/>
</dbReference>
<sequence>MGFSHEHIDASISTVSQEWPADHHNEVPLRPGSSASRRGSTFSALGCFDGAPLTLGSNFDPSLYIPPNATHAPSRSATDAESNFWAFAASVFSANEHAEQQQAPEEHFMRHHEVLSSSELTSPAAIPAPAPPVTTVQPSSHSSSSASSVSSSLEADLAHGATERGLASTSTHSAQERGGLAYQIFMRHVHFDEVRNTANASGIFSKPCFEEWLATRLSSLKNPYESFRRAVLAHVTGLDGRKPFPPAVESDILRNVRRSAIWPCFLERTLPNGRPVQVGVYGFRGQGYWEKHVAQYQLLFQQQQQQQQQQQLPTKQENVHGDAKETSPSPSPSHPRGPEVVPEAAKDGVVANPNHRELEAPDLGSDAEQTKKKARSAMDVDTPREYNDKIPRTLSQASNTRDANRNDAMNASDADEEEEEEDDEEDEGDEVEDDGELQDDIDDAEQMQDLLKNGRIALTSKTGAMAGRGAGVSRARRQDQTSMGTGANVRPLSGSDFEVQHANADGSGGGTDVEDNLSVAGVGSVGTPSQQDASPASLQDFAGNFFNENTAGSGMISRSSSVGSTHPSTDGKFVDPIIQALKESPISQNAFDGLRERMRFLLRFHLRLAKSKDTAQEQARARDAGESKTEGQAQRSDADGADEDKGNEDEDASILDEGEDARRDATSTAYLVRASVDTLLARCEALTDADVQNTLSFFTFTLEIYAQMFTAPLGEVHVAVLKLLSSGPRSPFFQLCGPVTLRRGQKLGFATVPFSTTSDAVASPPRASLGFLQLVEVFCDLGCLEAMVKELTHESPSPLFARHCVQVFSHIVDFLRPNLAGLLVKALVGALSVYLSGLSNSDLHRLDRSVLYEIFMQTHFLLNRTSIMSAQEARRCVEGLRLSVALKQLRSPFMQQRLAGLRQIRTIVEDAEFRASESARVQAAQALENKDSGARPLVSRKRSLEDIGSSVLRKRPNVGQLQITTDELMDSALHVAAAEASLHVGTRNNVGNLPSGTSEDETFFKSAIKSIFRSDTPHPQDEHDTADLAAEKLQQSPVPSTDSVADALTGLADSSRKSQKEMTAAKEADADAALAEALAGESSADRETLAIAARAFADSNTPFETLDRLCSKTQRILERVADKLKSRPDDAALDIISLSAATPVDMAATRQEPETPRDVAAAGKNEVAPNSAQFPSGQGAPTDVMTVNEEGQLPKTKLGSSQEFASGNEKVQSAGEVTKNSDNEELPDALPTSTSEKTATTTSLKLPPASDLATEALAIWFKENRVVQVIFGPDYIHTEVLKRCSEICRFLATQDLFSEEDLDLVWDTAFGTNAHESIRDTLCSILAELARYLRLDKLNYVWDKIKSIDLAAHDTKTLSLVRNFTVNAVISLRIHGDVNLTEAASAQNWYGLGLLWDMVQDETTFAVGRQGHTNAEDFRDEDMHEDKYECDIYDEEAEDFGHHDEMDVSNADAASRAVLKTNQGGSSASSSSTLGHVDKDISAATTLPNTVLPSDLEASGDASLPNHSRRSSLSSNAQGGGAFGTSFGKATEKGTENPLDSYKLMGKYSHLRGLRIRLNFLRFVVMSCGKESEDFQLTATQAEVILEHLGCKALTLNERSLALSWIMQMHFVANAFGPKTARTALLSTFRKFSLDSLRNRDFSFFEYFFRVVNADIGRLEYKPGSKPRPFNFTQATPRAFSGDASWLYNKSAKELRRCLSGPESMSGTPNSFKVVDAHLYGLGMLWCMALRADSGSVARRASKMLCTLFSSMAPGSDAERTLQEIKDPDERALVAQAWGDDATLTTSKAVSLSSSSKDDGAWGLIVGGFLREALAQLKQALVSRHSTASRRRVRCLVLLKDLQAACACPSLVERSHGARVERVNRAEGILDGETVELRIKEVSKSNAELSLQLAKVAPVAELRNSVAALLRKDPELLRFISSGREIKAPDKAEKGTISFQSGQVIYVVVRQAVSANPDDANAAATAKSDSLPSASQAATDVREAPKTVSPSAQHGASENGDSVLTQGESDEKNMAKDIGGLQRSRSASVETISTSATNPEAILQQPEHVQLLTELLFAGSLSDGVAAQTWDLLQDLPTRHDLLQSIRENSVPWDELCDLRPIHKTLYALQSMHFMLCCEDSGFSAILSDAVEPGMSVAWAQKAIVNGAASKLIQVLVSLNSEATSVLRTHPLGMYCVLEFLCVISRLLRAMSKAELLALLEVQGPALNEALLTAVRTVASTAPPDTATPSETSAPGAIGTAGRESKSLQERNKAVAHDVVMRALSLRLWICEASDLGYFGCSVDIVAQGTGAKAFSQDWLISCLLRCPDGSVKKDVATSLRGYPCQSQGLLQALASVLDATEQPECHNRSNEYFSLLCDVAKNALRAQDDRVKRGEGVSESIATSAEWAEELGGRLFSALRSHISTEKRTGATTFLDQTLCGLLDALEVLVSGAHLKTTLRKPESLVSFVFHECLFEIEMGNADGKPMCKSAMSRAAAFRLLLGAASSSANSLQELLRLIESQHKQTDLCPLTTHGLIEHANFPSSMRWLIEEESDDRQIRDRENQWQYEPASQRKAESGYVGLRNLGCICYMNSLLQQLYMIPEFRLAILRSGDTAKKRTRRARDSESVLMQQEEEERRGSVSELRDDNPDPDQGPKQQRVDAAGQKSGARDDVQQPKNPPLERSLSDEELIKHRQYKLLLRQTRRMFSWLQESQKRAYDMTCFCNESVSLNQGNPVDIFEQQDVDEFFNVLMDQLECGLKDTKRPNVLRELFGGVLCNQILCKEGCSHRSEREENFMVCQLEVKGKQSILESLDLYVEGEMLEGDNKYLCGECNEKRDAQKRAFFASLPNVFMIHLKRFDFDLELLRKIKVNDHCEFPLELNMKKYTREALEGRLEDSKPDSYYEYELVGILVHTGTADSGHYYSFIKERVPTADRTSCEWFHFNDEQVSHFDPATIPETSFGGAKNAQWDGNQQRAPSQSWSNKPYSAYMLIYERRGRPCLPGLEPGQARAEEVLPVLRKAVPSSLRRTCWQENLDYMSDEMVLDPAYGRFVVEACRLVTDGTEVSERNKLAALQACAAYCINTLVHAREKEHLDTLLDQLKRLVELGGPAATKAMLENFEANGATAIKQLLLRCPLPQVRDKFRSFVVQMLQENVEKEREGYEKSDVSIVGCWSTPHMEYDVELWRWRSMGELVQNDSLCLVQPLTLDRVGTLYSLGGPSLDELGEALWQHCLGIPCVPPVEAPSVRLIGWMLAHSTDAHQWWRAIDSFFAVLSAFADMGDLERTYMVRMGAIPRLLDFLLEHNSPSLRVLNRNPERDLESRRGMGDKFDSPTLLQAVRTLSTLVRACELPDGALDADGVDGVGGDGDSGAFVQREGVAGRVLTWLDVGLIFRTPFLVRLVDHHNSFWITDLQDILQHLGTGSTLLTSHIACAVRNMLFVAPAAAVEALLRTCEHLFNSDEARTISVAKNHALVLMESLLSPNLDCEALGLGVMHMSRLLSGASRFAVAQALFQHAPEWMLALLVDNESEVVRRETASMVLLMVAAFEERRELRASASEILREKHTVSSASASSSAPAKTIATATAGIQAGGVSTTSASAVSLSSTSKDKDDGNAVTSMDAASDGEGEEHETLGTLQLLLTLLSPSFMQTSCSKSAYEFIALRKRALPSVPLKPAIRRWEGPKKEPVDFHDTQGEEIVAHPGEPRSRAIARWAERLKETAKEPGPFTLVSALRTLLVLLKLCRGEPLKRFVGAAEIDVIVMAILAADAYKYECDWNKGELIAFLYEVTRGREDLLAQCAADPETTRAGALQMLDSLHHLKWAVRYYLLDVTEYVRTVAPLRLLVRASVPLLRDNSFAALSDLLQSALIGSVQEPMHRVGLDNVLLILRGLSGAAGLRAPGEPEDDAIASIYASRAHAAEAHATAIAEDLLVRGKATTVMLSTVLTHLRNISVEQYASADEKRAHMQYGLLVLRAVWARLRDARDLLAEQLSTTQVLLNDRREASLAANSAATNSTRMEDEDSSTAANPPAGATTRDATEAQLAKKMQGVEELEAASVSAWIQFILMSGEFHADEHVDLLEATSKCVLATVALAKKHARTLTNMAELGRAIGSCITRLMKRLQHGEVESKRLPAVYLDAITHSCEALLRAHYLDTEGSRNLPPLLMSVVSVLLLVAIEHRHSPSKHAEVATILERVAKRAPTDAWIRHNEQAELYINLLSSEPEAMQSLESYDEASRSILSRFRASLTSEDADGN</sequence>
<evidence type="ECO:0000256" key="3">
    <source>
        <dbReference type="ARBA" id="ARBA00022801"/>
    </source>
</evidence>
<feature type="region of interest" description="Disordered" evidence="4">
    <location>
        <begin position="3991"/>
        <end position="4019"/>
    </location>
</feature>
<dbReference type="PANTHER" id="PTHR24006">
    <property type="entry name" value="UBIQUITIN CARBOXYL-TERMINAL HYDROLASE"/>
    <property type="match status" value="1"/>
</dbReference>
<dbReference type="InterPro" id="IPR028889">
    <property type="entry name" value="USP"/>
</dbReference>
<keyword evidence="3 6" id="KW-0378">Hydrolase</keyword>
<evidence type="ECO:0000259" key="5">
    <source>
        <dbReference type="PROSITE" id="PS50235"/>
    </source>
</evidence>
<feature type="compositionally biased region" description="Basic and acidic residues" evidence="4">
    <location>
        <begin position="613"/>
        <end position="629"/>
    </location>
</feature>
<dbReference type="GO" id="GO:0004843">
    <property type="term" value="F:cysteine-type deubiquitinase activity"/>
    <property type="evidence" value="ECO:0007669"/>
    <property type="project" value="InterPro"/>
</dbReference>
<feature type="region of interest" description="Disordered" evidence="4">
    <location>
        <begin position="1960"/>
        <end position="2008"/>
    </location>
</feature>
<feature type="compositionally biased region" description="Low complexity" evidence="4">
    <location>
        <begin position="463"/>
        <end position="473"/>
    </location>
</feature>
<feature type="region of interest" description="Disordered" evidence="4">
    <location>
        <begin position="307"/>
        <end position="341"/>
    </location>
</feature>
<dbReference type="GO" id="GO:0006508">
    <property type="term" value="P:proteolysis"/>
    <property type="evidence" value="ECO:0007669"/>
    <property type="project" value="UniProtKB-KW"/>
</dbReference>
<dbReference type="PROSITE" id="PS50235">
    <property type="entry name" value="USP_3"/>
    <property type="match status" value="1"/>
</dbReference>